<organism evidence="1 2">
    <name type="scientific">Umezawaea endophytica</name>
    <dbReference type="NCBI Taxonomy" id="1654476"/>
    <lineage>
        <taxon>Bacteria</taxon>
        <taxon>Bacillati</taxon>
        <taxon>Actinomycetota</taxon>
        <taxon>Actinomycetes</taxon>
        <taxon>Pseudonocardiales</taxon>
        <taxon>Pseudonocardiaceae</taxon>
        <taxon>Umezawaea</taxon>
    </lineage>
</organism>
<comment type="caution">
    <text evidence="1">The sequence shown here is derived from an EMBL/GenBank/DDBJ whole genome shotgun (WGS) entry which is preliminary data.</text>
</comment>
<gene>
    <name evidence="1" type="ORF">NZH93_43335</name>
</gene>
<sequence length="57" mass="6573">MFDHDARKRATPVQLVDDYHGGQYLVYDCDRLLRIRVGYIRGDNAVLSGLFFDPTGR</sequence>
<evidence type="ECO:0000313" key="1">
    <source>
        <dbReference type="EMBL" id="MCS7483717.1"/>
    </source>
</evidence>
<protein>
    <submittedName>
        <fullName evidence="1">Uncharacterized protein</fullName>
    </submittedName>
</protein>
<dbReference type="AlphaFoldDB" id="A0A9X2VWL0"/>
<dbReference type="Proteomes" id="UP001141259">
    <property type="component" value="Unassembled WGS sequence"/>
</dbReference>
<accession>A0A9X2VWL0</accession>
<dbReference type="EMBL" id="JANYMP010000036">
    <property type="protein sequence ID" value="MCS7483717.1"/>
    <property type="molecule type" value="Genomic_DNA"/>
</dbReference>
<evidence type="ECO:0000313" key="2">
    <source>
        <dbReference type="Proteomes" id="UP001141259"/>
    </source>
</evidence>
<dbReference type="RefSeq" id="WP_259629170.1">
    <property type="nucleotide sequence ID" value="NZ_JANYMP010000036.1"/>
</dbReference>
<reference evidence="1" key="1">
    <citation type="submission" date="2022-08" db="EMBL/GenBank/DDBJ databases">
        <authorList>
            <person name="Tistechok S."/>
            <person name="Samborskyy M."/>
            <person name="Roman I."/>
        </authorList>
    </citation>
    <scope>NUCLEOTIDE SEQUENCE</scope>
    <source>
        <strain evidence="1">DSM 103496</strain>
    </source>
</reference>
<keyword evidence="2" id="KW-1185">Reference proteome</keyword>
<name>A0A9X2VWL0_9PSEU</name>
<proteinExistence type="predicted"/>